<evidence type="ECO:0000259" key="4">
    <source>
        <dbReference type="PROSITE" id="PS50987"/>
    </source>
</evidence>
<dbReference type="InterPro" id="IPR011991">
    <property type="entry name" value="ArsR-like_HTH"/>
</dbReference>
<dbReference type="CDD" id="cd00090">
    <property type="entry name" value="HTH_ARSR"/>
    <property type="match status" value="1"/>
</dbReference>
<keyword evidence="6" id="KW-1185">Reference proteome</keyword>
<dbReference type="EMBL" id="CP001032">
    <property type="protein sequence ID" value="ACB77337.1"/>
    <property type="molecule type" value="Genomic_DNA"/>
</dbReference>
<dbReference type="RefSeq" id="WP_012376865.1">
    <property type="nucleotide sequence ID" value="NC_010571.1"/>
</dbReference>
<proteinExistence type="predicted"/>
<gene>
    <name evidence="5" type="ordered locus">Oter_4063</name>
</gene>
<dbReference type="STRING" id="452637.Oter_4063"/>
<feature type="domain" description="HTH arsR-type" evidence="4">
    <location>
        <begin position="4"/>
        <end position="98"/>
    </location>
</feature>
<keyword evidence="2" id="KW-0238">DNA-binding</keyword>
<accession>B2A001</accession>
<evidence type="ECO:0000256" key="3">
    <source>
        <dbReference type="ARBA" id="ARBA00023163"/>
    </source>
</evidence>
<dbReference type="InterPro" id="IPR051081">
    <property type="entry name" value="HTH_MetalResp_TranReg"/>
</dbReference>
<dbReference type="Gene3D" id="1.10.10.10">
    <property type="entry name" value="Winged helix-like DNA-binding domain superfamily/Winged helix DNA-binding domain"/>
    <property type="match status" value="1"/>
</dbReference>
<dbReference type="PANTHER" id="PTHR33154:SF18">
    <property type="entry name" value="ARSENICAL RESISTANCE OPERON REPRESSOR"/>
    <property type="match status" value="1"/>
</dbReference>
<evidence type="ECO:0000256" key="2">
    <source>
        <dbReference type="ARBA" id="ARBA00023125"/>
    </source>
</evidence>
<dbReference type="KEGG" id="ote:Oter_4063"/>
<evidence type="ECO:0000313" key="6">
    <source>
        <dbReference type="Proteomes" id="UP000007013"/>
    </source>
</evidence>
<dbReference type="InterPro" id="IPR036388">
    <property type="entry name" value="WH-like_DNA-bd_sf"/>
</dbReference>
<dbReference type="NCBIfam" id="NF033788">
    <property type="entry name" value="HTH_metalloreg"/>
    <property type="match status" value="1"/>
</dbReference>
<dbReference type="InterPro" id="IPR036390">
    <property type="entry name" value="WH_DNA-bd_sf"/>
</dbReference>
<dbReference type="SMART" id="SM00418">
    <property type="entry name" value="HTH_ARSR"/>
    <property type="match status" value="1"/>
</dbReference>
<name>B2A001_OPITP</name>
<organism evidence="5 6">
    <name type="scientific">Opitutus terrae (strain DSM 11246 / JCM 15787 / PB90-1)</name>
    <dbReference type="NCBI Taxonomy" id="452637"/>
    <lineage>
        <taxon>Bacteria</taxon>
        <taxon>Pseudomonadati</taxon>
        <taxon>Verrucomicrobiota</taxon>
        <taxon>Opitutia</taxon>
        <taxon>Opitutales</taxon>
        <taxon>Opitutaceae</taxon>
        <taxon>Opitutus</taxon>
    </lineage>
</organism>
<reference evidence="5 6" key="1">
    <citation type="journal article" date="2011" name="J. Bacteriol.">
        <title>Genome sequence of the verrucomicrobium Opitutus terrae PB90-1, an abundant inhabitant of rice paddy soil ecosystems.</title>
        <authorList>
            <person name="van Passel M.W."/>
            <person name="Kant R."/>
            <person name="Palva A."/>
            <person name="Copeland A."/>
            <person name="Lucas S."/>
            <person name="Lapidus A."/>
            <person name="Glavina del Rio T."/>
            <person name="Pitluck S."/>
            <person name="Goltsman E."/>
            <person name="Clum A."/>
            <person name="Sun H."/>
            <person name="Schmutz J."/>
            <person name="Larimer F.W."/>
            <person name="Land M.L."/>
            <person name="Hauser L."/>
            <person name="Kyrpides N."/>
            <person name="Mikhailova N."/>
            <person name="Richardson P.P."/>
            <person name="Janssen P.H."/>
            <person name="de Vos W.M."/>
            <person name="Smidt H."/>
        </authorList>
    </citation>
    <scope>NUCLEOTIDE SEQUENCE [LARGE SCALE GENOMIC DNA]</scope>
    <source>
        <strain evidence="6">DSM 11246 / JCM 15787 / PB90-1</strain>
    </source>
</reference>
<keyword evidence="3" id="KW-0804">Transcription</keyword>
<keyword evidence="1" id="KW-0805">Transcription regulation</keyword>
<dbReference type="AlphaFoldDB" id="B2A001"/>
<dbReference type="SUPFAM" id="SSF46785">
    <property type="entry name" value="Winged helix' DNA-binding domain"/>
    <property type="match status" value="1"/>
</dbReference>
<dbReference type="PRINTS" id="PR00778">
    <property type="entry name" value="HTHARSR"/>
</dbReference>
<dbReference type="eggNOG" id="COG0640">
    <property type="taxonomic scope" value="Bacteria"/>
</dbReference>
<dbReference type="PANTHER" id="PTHR33154">
    <property type="entry name" value="TRANSCRIPTIONAL REGULATOR, ARSR FAMILY"/>
    <property type="match status" value="1"/>
</dbReference>
<dbReference type="HOGENOM" id="CLU_097806_3_3_0"/>
<protein>
    <submittedName>
        <fullName evidence="5">Transcriptional regulator, ArsR family</fullName>
    </submittedName>
</protein>
<evidence type="ECO:0000313" key="5">
    <source>
        <dbReference type="EMBL" id="ACB77337.1"/>
    </source>
</evidence>
<sequence>MATHNTKQRKQHAAVFKALGHPARLRIAEELLAGERCVCELVDISEGGWSTVSRHLSVLKTAGVVEDEKRGLQVYYRLALPCVGTFLDCLRSGSSETAVRPAAKAGAKPCGCV</sequence>
<dbReference type="Proteomes" id="UP000007013">
    <property type="component" value="Chromosome"/>
</dbReference>
<dbReference type="GO" id="GO:0003700">
    <property type="term" value="F:DNA-binding transcription factor activity"/>
    <property type="evidence" value="ECO:0007669"/>
    <property type="project" value="InterPro"/>
</dbReference>
<dbReference type="GO" id="GO:0003677">
    <property type="term" value="F:DNA binding"/>
    <property type="evidence" value="ECO:0007669"/>
    <property type="project" value="UniProtKB-KW"/>
</dbReference>
<evidence type="ECO:0000256" key="1">
    <source>
        <dbReference type="ARBA" id="ARBA00023015"/>
    </source>
</evidence>
<dbReference type="InterPro" id="IPR001845">
    <property type="entry name" value="HTH_ArsR_DNA-bd_dom"/>
</dbReference>
<dbReference type="PROSITE" id="PS50987">
    <property type="entry name" value="HTH_ARSR_2"/>
    <property type="match status" value="1"/>
</dbReference>
<dbReference type="Pfam" id="PF01022">
    <property type="entry name" value="HTH_5"/>
    <property type="match status" value="1"/>
</dbReference>